<evidence type="ECO:0000313" key="2">
    <source>
        <dbReference type="EMBL" id="SVC72902.1"/>
    </source>
</evidence>
<dbReference type="InterPro" id="IPR044862">
    <property type="entry name" value="Pro_4_hyd_alph_FE2OG_OXY"/>
</dbReference>
<dbReference type="Gene3D" id="2.60.120.620">
    <property type="entry name" value="q2cbj1_9rhob like domain"/>
    <property type="match status" value="1"/>
</dbReference>
<dbReference type="Pfam" id="PF13640">
    <property type="entry name" value="2OG-FeII_Oxy_3"/>
    <property type="match status" value="1"/>
</dbReference>
<proteinExistence type="predicted"/>
<dbReference type="EMBL" id="UINC01107493">
    <property type="protein sequence ID" value="SVC72902.1"/>
    <property type="molecule type" value="Genomic_DNA"/>
</dbReference>
<accession>A0A382PLN7</accession>
<protein>
    <recommendedName>
        <fullName evidence="1">Prolyl 4-hydroxylase alpha subunit Fe(2+) 2OG dioxygenase domain-containing protein</fullName>
    </recommendedName>
</protein>
<feature type="domain" description="Prolyl 4-hydroxylase alpha subunit Fe(2+) 2OG dioxygenase" evidence="1">
    <location>
        <begin position="95"/>
        <end position="187"/>
    </location>
</feature>
<reference evidence="2" key="1">
    <citation type="submission" date="2018-05" db="EMBL/GenBank/DDBJ databases">
        <authorList>
            <person name="Lanie J.A."/>
            <person name="Ng W.-L."/>
            <person name="Kazmierczak K.M."/>
            <person name="Andrzejewski T.M."/>
            <person name="Davidsen T.M."/>
            <person name="Wayne K.J."/>
            <person name="Tettelin H."/>
            <person name="Glass J.I."/>
            <person name="Rusch D."/>
            <person name="Podicherti R."/>
            <person name="Tsui H.-C.T."/>
            <person name="Winkler M.E."/>
        </authorList>
    </citation>
    <scope>NUCLEOTIDE SEQUENCE</scope>
</reference>
<name>A0A382PLN7_9ZZZZ</name>
<gene>
    <name evidence="2" type="ORF">METZ01_LOCUS325756</name>
</gene>
<evidence type="ECO:0000259" key="1">
    <source>
        <dbReference type="Pfam" id="PF13640"/>
    </source>
</evidence>
<sequence length="189" mass="21750">MDNFVRVYEKVMPIEMCHDLVEKFEAATDMHEVQDNANGKTLTVINLLGKKDSPFTDDVDPLFKILTECVDRYKEDIGVDTFQWPKQFGLEPPKMKRYLPDGSDEFPEHVDVTGIENLKRFLVLFVYLNNNEKGETIVHPNTPNVSDVFVSRCKQGSCLLFPPFWPWVHAGKPPINGPKYIIGSYLHYV</sequence>
<dbReference type="AlphaFoldDB" id="A0A382PLN7"/>
<organism evidence="2">
    <name type="scientific">marine metagenome</name>
    <dbReference type="NCBI Taxonomy" id="408172"/>
    <lineage>
        <taxon>unclassified sequences</taxon>
        <taxon>metagenomes</taxon>
        <taxon>ecological metagenomes</taxon>
    </lineage>
</organism>